<accession>A0A9W6F333</accession>
<proteinExistence type="predicted"/>
<evidence type="ECO:0008006" key="4">
    <source>
        <dbReference type="Google" id="ProtNLM"/>
    </source>
</evidence>
<keyword evidence="3" id="KW-1185">Reference proteome</keyword>
<dbReference type="EMBL" id="BRXU01000010">
    <property type="protein sequence ID" value="GLC54389.1"/>
    <property type="molecule type" value="Genomic_DNA"/>
</dbReference>
<protein>
    <recommendedName>
        <fullName evidence="4">WD repeat-containing protein WRAP73</fullName>
    </recommendedName>
</protein>
<evidence type="ECO:0000256" key="1">
    <source>
        <dbReference type="SAM" id="MobiDB-lite"/>
    </source>
</evidence>
<evidence type="ECO:0000313" key="3">
    <source>
        <dbReference type="Proteomes" id="UP001165080"/>
    </source>
</evidence>
<dbReference type="AlphaFoldDB" id="A0A9W6F333"/>
<dbReference type="GO" id="GO:0005815">
    <property type="term" value="C:microtubule organizing center"/>
    <property type="evidence" value="ECO:0007669"/>
    <property type="project" value="TreeGrafter"/>
</dbReference>
<dbReference type="PANTHER" id="PTHR16220:SF0">
    <property type="entry name" value="WD REPEAT-CONTAINING PROTEIN WRAP73"/>
    <property type="match status" value="1"/>
</dbReference>
<comment type="caution">
    <text evidence="2">The sequence shown here is derived from an EMBL/GenBank/DDBJ whole genome shotgun (WGS) entry which is preliminary data.</text>
</comment>
<organism evidence="2 3">
    <name type="scientific">Pleodorina starrii</name>
    <dbReference type="NCBI Taxonomy" id="330485"/>
    <lineage>
        <taxon>Eukaryota</taxon>
        <taxon>Viridiplantae</taxon>
        <taxon>Chlorophyta</taxon>
        <taxon>core chlorophytes</taxon>
        <taxon>Chlorophyceae</taxon>
        <taxon>CS clade</taxon>
        <taxon>Chlamydomonadales</taxon>
        <taxon>Volvocaceae</taxon>
        <taxon>Pleodorina</taxon>
    </lineage>
</organism>
<dbReference type="Gene3D" id="2.130.10.10">
    <property type="entry name" value="YVTN repeat-like/Quinoprotein amine dehydrogenase"/>
    <property type="match status" value="3"/>
</dbReference>
<dbReference type="PANTHER" id="PTHR16220">
    <property type="entry name" value="WD REPEAT PROTEIN 8-RELATED"/>
    <property type="match status" value="1"/>
</dbReference>
<feature type="compositionally biased region" description="Low complexity" evidence="1">
    <location>
        <begin position="295"/>
        <end position="309"/>
    </location>
</feature>
<dbReference type="SMART" id="SM00320">
    <property type="entry name" value="WD40"/>
    <property type="match status" value="4"/>
</dbReference>
<dbReference type="InterPro" id="IPR036322">
    <property type="entry name" value="WD40_repeat_dom_sf"/>
</dbReference>
<sequence length="448" mass="48116">MDFSDAFRCSGPAPAFSPDGRFLANVAEYRLIIREVETMRVVQLYSCLDRVDSIEWSSNSLYVLCGLFSRGVIQIWSVESSEWSCKIDEGPAGVAAVRWSPDGCCVLAVAEFGVRLTVWSLTDRKCVYLRGPKHAGGGGERGRGMAFSADGAHLAVLERSDMKDWVSVYDTRTWSEAAHFPLETSDAADLAWSPEGGVLAAWDTCLKYKVVLVDPRNGSPLATYAAYTHDALGVKVCSWSPGGELLAVGSFDRCARLLDHVSWQPLLTAEHPTSVAAPAQVVAFQEEPDEPVGGPTASAASRPPDPSARSSYVIAQLPVPVPYAKPPLDAPAPKLGVGRCVWSGDGRYLATQEDSAGWAVWVWDLGAMELGAVLLHLEPITDMAWGPRGSTLAMVSGSSKVYLWTPGGASIVHLPLPTMQAFGCSWNNTATTLLLRGPEAFCCGYLTA</sequence>
<dbReference type="SUPFAM" id="SSF50978">
    <property type="entry name" value="WD40 repeat-like"/>
    <property type="match status" value="1"/>
</dbReference>
<name>A0A9W6F333_9CHLO</name>
<feature type="region of interest" description="Disordered" evidence="1">
    <location>
        <begin position="287"/>
        <end position="309"/>
    </location>
</feature>
<reference evidence="2 3" key="1">
    <citation type="journal article" date="2023" name="Commun. Biol.">
        <title>Reorganization of the ancestral sex-determining regions during the evolution of trioecy in Pleodorina starrii.</title>
        <authorList>
            <person name="Takahashi K."/>
            <person name="Suzuki S."/>
            <person name="Kawai-Toyooka H."/>
            <person name="Yamamoto K."/>
            <person name="Hamaji T."/>
            <person name="Ootsuki R."/>
            <person name="Yamaguchi H."/>
            <person name="Kawachi M."/>
            <person name="Higashiyama T."/>
            <person name="Nozaki H."/>
        </authorList>
    </citation>
    <scope>NUCLEOTIDE SEQUENCE [LARGE SCALE GENOMIC DNA]</scope>
    <source>
        <strain evidence="2 3">NIES-4479</strain>
    </source>
</reference>
<dbReference type="GO" id="GO:1990811">
    <property type="term" value="C:MWP complex"/>
    <property type="evidence" value="ECO:0007669"/>
    <property type="project" value="TreeGrafter"/>
</dbReference>
<dbReference type="Pfam" id="PF00400">
    <property type="entry name" value="WD40"/>
    <property type="match status" value="1"/>
</dbReference>
<dbReference type="OrthoDB" id="308690at2759"/>
<evidence type="ECO:0000313" key="2">
    <source>
        <dbReference type="EMBL" id="GLC54389.1"/>
    </source>
</evidence>
<dbReference type="InterPro" id="IPR015943">
    <property type="entry name" value="WD40/YVTN_repeat-like_dom_sf"/>
</dbReference>
<gene>
    <name evidence="2" type="primary">PLEST005118</name>
    <name evidence="2" type="ORF">PLESTB_000858500</name>
</gene>
<dbReference type="InterPro" id="IPR001680">
    <property type="entry name" value="WD40_rpt"/>
</dbReference>
<dbReference type="InterPro" id="IPR052778">
    <property type="entry name" value="Centrosome-WD_assoc"/>
</dbReference>
<dbReference type="Proteomes" id="UP001165080">
    <property type="component" value="Unassembled WGS sequence"/>
</dbReference>